<dbReference type="Gene3D" id="1.10.357.10">
    <property type="entry name" value="Tetracycline Repressor, domain 2"/>
    <property type="match status" value="2"/>
</dbReference>
<dbReference type="RefSeq" id="WP_258935565.1">
    <property type="nucleotide sequence ID" value="NZ_JANBBF010000001.1"/>
</dbReference>
<dbReference type="SUPFAM" id="SSF46689">
    <property type="entry name" value="Homeodomain-like"/>
    <property type="match status" value="2"/>
</dbReference>
<feature type="region of interest" description="Disordered" evidence="3">
    <location>
        <begin position="456"/>
        <end position="483"/>
    </location>
</feature>
<name>A0ABW6G9V0_9PSEU</name>
<evidence type="ECO:0000313" key="6">
    <source>
        <dbReference type="Proteomes" id="UP001598673"/>
    </source>
</evidence>
<evidence type="ECO:0000256" key="2">
    <source>
        <dbReference type="PROSITE-ProRule" id="PRU00335"/>
    </source>
</evidence>
<accession>A0ABW6G9V0</accession>
<comment type="caution">
    <text evidence="5">The sequence shown here is derived from an EMBL/GenBank/DDBJ whole genome shotgun (WGS) entry which is preliminary data.</text>
</comment>
<dbReference type="PRINTS" id="PR00455">
    <property type="entry name" value="HTHTETR"/>
</dbReference>
<protein>
    <submittedName>
        <fullName evidence="5">TetR/AcrR family transcriptional regulator</fullName>
    </submittedName>
</protein>
<dbReference type="InterPro" id="IPR009057">
    <property type="entry name" value="Homeodomain-like_sf"/>
</dbReference>
<dbReference type="PROSITE" id="PS01081">
    <property type="entry name" value="HTH_TETR_1"/>
    <property type="match status" value="1"/>
</dbReference>
<feature type="region of interest" description="Disordered" evidence="3">
    <location>
        <begin position="203"/>
        <end position="238"/>
    </location>
</feature>
<dbReference type="PANTHER" id="PTHR30055">
    <property type="entry name" value="HTH-TYPE TRANSCRIPTIONAL REGULATOR RUTR"/>
    <property type="match status" value="1"/>
</dbReference>
<feature type="compositionally biased region" description="Low complexity" evidence="3">
    <location>
        <begin position="222"/>
        <end position="238"/>
    </location>
</feature>
<sequence>MARTAPSGKGPRTGDKRPRDRKTQLAAVAAELFRARGYHGVGINDIAAAAGITGPALYRHFKDKQAILAHVLRAGLEEIEEATGAASLAGAHPSPDQLNTLLTELAGKSVERRDAAALWRWEGRHLDAETQRDLRERSGAMLATWTKVLLRVRPELPPEDAELLCWAVLSVFGSVSVHRTSVPKRRFEQLLVDIATRVLRAGLPTGSAPSGPDAPATGIPHAAASDAAASGAVPPGAVPPGGVTSGAVASGATGTPDLAAGAVGAGPASEPLTTPSRREQILTEATELFASHGFSAVSMDDIGRAAGIAGPSVYRHFPSKASLLGAIGRRAGDRLLLGAEDALRSDGEWPALHRLAESYVATLTGQPELLVSFSVDRVHIDERDRPELLRIQREYVSRWVRLLEAARPELDTREAKITVHAALTVANDLTRTRRVNRRPNLPAELLTLMSTVLGAGGRDTAPARQSSTPDVAGQDGRSGYTGR</sequence>
<dbReference type="Proteomes" id="UP001598673">
    <property type="component" value="Unassembled WGS sequence"/>
</dbReference>
<dbReference type="InterPro" id="IPR023772">
    <property type="entry name" value="DNA-bd_HTH_TetR-type_CS"/>
</dbReference>
<organism evidence="5 6">
    <name type="scientific">Prauserella salsuginis</name>
    <dbReference type="NCBI Taxonomy" id="387889"/>
    <lineage>
        <taxon>Bacteria</taxon>
        <taxon>Bacillati</taxon>
        <taxon>Actinomycetota</taxon>
        <taxon>Actinomycetes</taxon>
        <taxon>Pseudonocardiales</taxon>
        <taxon>Pseudonocardiaceae</taxon>
        <taxon>Prauserella</taxon>
        <taxon>Prauserella salsuginis group</taxon>
    </lineage>
</organism>
<evidence type="ECO:0000313" key="5">
    <source>
        <dbReference type="EMBL" id="MFD6795960.1"/>
    </source>
</evidence>
<evidence type="ECO:0000259" key="4">
    <source>
        <dbReference type="PROSITE" id="PS50977"/>
    </source>
</evidence>
<evidence type="ECO:0000256" key="1">
    <source>
        <dbReference type="ARBA" id="ARBA00023125"/>
    </source>
</evidence>
<proteinExistence type="predicted"/>
<dbReference type="PANTHER" id="PTHR30055:SF226">
    <property type="entry name" value="HTH-TYPE TRANSCRIPTIONAL REGULATOR PKSA"/>
    <property type="match status" value="1"/>
</dbReference>
<evidence type="ECO:0000256" key="3">
    <source>
        <dbReference type="SAM" id="MobiDB-lite"/>
    </source>
</evidence>
<gene>
    <name evidence="5" type="ORF">ACFWGY_21750</name>
</gene>
<feature type="compositionally biased region" description="Basic and acidic residues" evidence="3">
    <location>
        <begin position="12"/>
        <end position="22"/>
    </location>
</feature>
<dbReference type="EMBL" id="JBHXCV010000016">
    <property type="protein sequence ID" value="MFD6795960.1"/>
    <property type="molecule type" value="Genomic_DNA"/>
</dbReference>
<feature type="DNA-binding region" description="H-T-H motif" evidence="2">
    <location>
        <begin position="298"/>
        <end position="317"/>
    </location>
</feature>
<dbReference type="PROSITE" id="PS50977">
    <property type="entry name" value="HTH_TETR_2"/>
    <property type="match status" value="2"/>
</dbReference>
<keyword evidence="1 2" id="KW-0238">DNA-binding</keyword>
<feature type="DNA-binding region" description="H-T-H motif" evidence="2">
    <location>
        <begin position="42"/>
        <end position="61"/>
    </location>
</feature>
<dbReference type="InterPro" id="IPR050109">
    <property type="entry name" value="HTH-type_TetR-like_transc_reg"/>
</dbReference>
<dbReference type="Pfam" id="PF00440">
    <property type="entry name" value="TetR_N"/>
    <property type="match status" value="2"/>
</dbReference>
<keyword evidence="6" id="KW-1185">Reference proteome</keyword>
<feature type="domain" description="HTH tetR-type" evidence="4">
    <location>
        <begin position="19"/>
        <end position="79"/>
    </location>
</feature>
<feature type="domain" description="HTH tetR-type" evidence="4">
    <location>
        <begin position="275"/>
        <end position="335"/>
    </location>
</feature>
<reference evidence="5 6" key="1">
    <citation type="submission" date="2024-09" db="EMBL/GenBank/DDBJ databases">
        <title>The Natural Products Discovery Center: Release of the First 8490 Sequenced Strains for Exploring Actinobacteria Biosynthetic Diversity.</title>
        <authorList>
            <person name="Kalkreuter E."/>
            <person name="Kautsar S.A."/>
            <person name="Yang D."/>
            <person name="Bader C.D."/>
            <person name="Teijaro C.N."/>
            <person name="Fluegel L."/>
            <person name="Davis C.M."/>
            <person name="Simpson J.R."/>
            <person name="Lauterbach L."/>
            <person name="Steele A.D."/>
            <person name="Gui C."/>
            <person name="Meng S."/>
            <person name="Li G."/>
            <person name="Viehrig K."/>
            <person name="Ye F."/>
            <person name="Su P."/>
            <person name="Kiefer A.F."/>
            <person name="Nichols A."/>
            <person name="Cepeda A.J."/>
            <person name="Yan W."/>
            <person name="Fan B."/>
            <person name="Jiang Y."/>
            <person name="Adhikari A."/>
            <person name="Zheng C.-J."/>
            <person name="Schuster L."/>
            <person name="Cowan T.M."/>
            <person name="Smanski M.J."/>
            <person name="Chevrette M.G."/>
            <person name="De Carvalho L.P.S."/>
            <person name="Shen B."/>
        </authorList>
    </citation>
    <scope>NUCLEOTIDE SEQUENCE [LARGE SCALE GENOMIC DNA]</scope>
    <source>
        <strain evidence="5 6">NPDC060353</strain>
    </source>
</reference>
<feature type="region of interest" description="Disordered" evidence="3">
    <location>
        <begin position="1"/>
        <end position="22"/>
    </location>
</feature>
<dbReference type="InterPro" id="IPR001647">
    <property type="entry name" value="HTH_TetR"/>
</dbReference>
<dbReference type="Gene3D" id="1.10.10.60">
    <property type="entry name" value="Homeodomain-like"/>
    <property type="match status" value="2"/>
</dbReference>